<sequence>MMWLKILEHLQQEAQNQVPISPFESWLAKFEGQNHSPTPAGLSNLGMQISRTHCQRLLLSCPPQHAQPPRRALAPGRRRGRRVPAPGLHAARRGRALPQLRCSPRDVPPAVLARHYHHLLRLAPPPPPPPSPPPPGAASAAARSRPPSHALPCLRLLLGKHLNCKIMGPQAIDTCSSRILIY</sequence>
<evidence type="ECO:0000313" key="3">
    <source>
        <dbReference type="Proteomes" id="UP000823388"/>
    </source>
</evidence>
<dbReference type="EMBL" id="CM029044">
    <property type="protein sequence ID" value="KAG2605009.1"/>
    <property type="molecule type" value="Genomic_DNA"/>
</dbReference>
<gene>
    <name evidence="2" type="ORF">PVAP13_4NG122419</name>
</gene>
<organism evidence="2 3">
    <name type="scientific">Panicum virgatum</name>
    <name type="common">Blackwell switchgrass</name>
    <dbReference type="NCBI Taxonomy" id="38727"/>
    <lineage>
        <taxon>Eukaryota</taxon>
        <taxon>Viridiplantae</taxon>
        <taxon>Streptophyta</taxon>
        <taxon>Embryophyta</taxon>
        <taxon>Tracheophyta</taxon>
        <taxon>Spermatophyta</taxon>
        <taxon>Magnoliopsida</taxon>
        <taxon>Liliopsida</taxon>
        <taxon>Poales</taxon>
        <taxon>Poaceae</taxon>
        <taxon>PACMAD clade</taxon>
        <taxon>Panicoideae</taxon>
        <taxon>Panicodae</taxon>
        <taxon>Paniceae</taxon>
        <taxon>Panicinae</taxon>
        <taxon>Panicum</taxon>
        <taxon>Panicum sect. Hiantes</taxon>
    </lineage>
</organism>
<proteinExistence type="predicted"/>
<evidence type="ECO:0000256" key="1">
    <source>
        <dbReference type="SAM" id="MobiDB-lite"/>
    </source>
</evidence>
<evidence type="ECO:0000313" key="2">
    <source>
        <dbReference type="EMBL" id="KAG2605009.1"/>
    </source>
</evidence>
<feature type="region of interest" description="Disordered" evidence="1">
    <location>
        <begin position="61"/>
        <end position="84"/>
    </location>
</feature>
<protein>
    <submittedName>
        <fullName evidence="2">Uncharacterized protein</fullName>
    </submittedName>
</protein>
<reference evidence="2" key="1">
    <citation type="submission" date="2020-05" db="EMBL/GenBank/DDBJ databases">
        <title>WGS assembly of Panicum virgatum.</title>
        <authorList>
            <person name="Lovell J.T."/>
            <person name="Jenkins J."/>
            <person name="Shu S."/>
            <person name="Juenger T.E."/>
            <person name="Schmutz J."/>
        </authorList>
    </citation>
    <scope>NUCLEOTIDE SEQUENCE</scope>
    <source>
        <strain evidence="2">AP13</strain>
    </source>
</reference>
<keyword evidence="3" id="KW-1185">Reference proteome</keyword>
<name>A0A8T0TA61_PANVG</name>
<accession>A0A8T0TA61</accession>
<feature type="region of interest" description="Disordered" evidence="1">
    <location>
        <begin position="120"/>
        <end position="146"/>
    </location>
</feature>
<dbReference type="Proteomes" id="UP000823388">
    <property type="component" value="Chromosome 4N"/>
</dbReference>
<comment type="caution">
    <text evidence="2">The sequence shown here is derived from an EMBL/GenBank/DDBJ whole genome shotgun (WGS) entry which is preliminary data.</text>
</comment>
<dbReference type="AlphaFoldDB" id="A0A8T0TA61"/>
<feature type="compositionally biased region" description="Low complexity" evidence="1">
    <location>
        <begin position="137"/>
        <end position="146"/>
    </location>
</feature>
<feature type="compositionally biased region" description="Pro residues" evidence="1">
    <location>
        <begin position="123"/>
        <end position="136"/>
    </location>
</feature>